<organism evidence="1 2">
    <name type="scientific">Bifidobacterium crudilactis</name>
    <dbReference type="NCBI Taxonomy" id="327277"/>
    <lineage>
        <taxon>Bacteria</taxon>
        <taxon>Bacillati</taxon>
        <taxon>Actinomycetota</taxon>
        <taxon>Actinomycetes</taxon>
        <taxon>Bifidobacteriales</taxon>
        <taxon>Bifidobacteriaceae</taxon>
        <taxon>Bifidobacterium</taxon>
    </lineage>
</organism>
<reference evidence="1" key="1">
    <citation type="journal article" date="2020" name="Biotechnol. Biofuels">
        <title>New insights from the biogas microbiome by comprehensive genome-resolved metagenomics of nearly 1600 species originating from multiple anaerobic digesters.</title>
        <authorList>
            <person name="Campanaro S."/>
            <person name="Treu L."/>
            <person name="Rodriguez-R L.M."/>
            <person name="Kovalovszki A."/>
            <person name="Ziels R.M."/>
            <person name="Maus I."/>
            <person name="Zhu X."/>
            <person name="Kougias P.G."/>
            <person name="Basile A."/>
            <person name="Luo G."/>
            <person name="Schluter A."/>
            <person name="Konstantinidis K.T."/>
            <person name="Angelidaki I."/>
        </authorList>
    </citation>
    <scope>NUCLEOTIDE SEQUENCE</scope>
    <source>
        <strain evidence="1">AS01afH2WH_6</strain>
    </source>
</reference>
<name>A0A971IBA4_9BIFI</name>
<dbReference type="EMBL" id="JAAXZR010000007">
    <property type="protein sequence ID" value="NLT78980.1"/>
    <property type="molecule type" value="Genomic_DNA"/>
</dbReference>
<evidence type="ECO:0000313" key="1">
    <source>
        <dbReference type="EMBL" id="NLT78980.1"/>
    </source>
</evidence>
<gene>
    <name evidence="1" type="ORF">GXW98_01665</name>
</gene>
<dbReference type="Proteomes" id="UP000767327">
    <property type="component" value="Unassembled WGS sequence"/>
</dbReference>
<proteinExistence type="predicted"/>
<sequence>MAPYQSIRVSLILGYRLTDVIRMIHAQVPLVEAIRIWMMNLNRSS</sequence>
<protein>
    <submittedName>
        <fullName evidence="1">Uncharacterized protein</fullName>
    </submittedName>
</protein>
<dbReference type="AlphaFoldDB" id="A0A971IBA4"/>
<accession>A0A971IBA4</accession>
<comment type="caution">
    <text evidence="1">The sequence shown here is derived from an EMBL/GenBank/DDBJ whole genome shotgun (WGS) entry which is preliminary data.</text>
</comment>
<evidence type="ECO:0000313" key="2">
    <source>
        <dbReference type="Proteomes" id="UP000767327"/>
    </source>
</evidence>
<dbReference type="RefSeq" id="WP_273172495.1">
    <property type="nucleotide sequence ID" value="NZ_CP181270.1"/>
</dbReference>
<reference evidence="1" key="2">
    <citation type="submission" date="2020-01" db="EMBL/GenBank/DDBJ databases">
        <authorList>
            <person name="Campanaro S."/>
        </authorList>
    </citation>
    <scope>NUCLEOTIDE SEQUENCE</scope>
    <source>
        <strain evidence="1">AS01afH2WH_6</strain>
    </source>
</reference>